<name>X1MBA1_9ZZZZ</name>
<feature type="non-terminal residue" evidence="2">
    <location>
        <position position="281"/>
    </location>
</feature>
<feature type="non-terminal residue" evidence="2">
    <location>
        <position position="1"/>
    </location>
</feature>
<dbReference type="AlphaFoldDB" id="X1MBA1"/>
<reference evidence="2" key="1">
    <citation type="journal article" date="2014" name="Front. Microbiol.">
        <title>High frequency of phylogenetically diverse reductive dehalogenase-homologous genes in deep subseafloor sedimentary metagenomes.</title>
        <authorList>
            <person name="Kawai M."/>
            <person name="Futagami T."/>
            <person name="Toyoda A."/>
            <person name="Takaki Y."/>
            <person name="Nishi S."/>
            <person name="Hori S."/>
            <person name="Arai W."/>
            <person name="Tsubouchi T."/>
            <person name="Morono Y."/>
            <person name="Uchiyama I."/>
            <person name="Ito T."/>
            <person name="Fujiyama A."/>
            <person name="Inagaki F."/>
            <person name="Takami H."/>
        </authorList>
    </citation>
    <scope>NUCLEOTIDE SEQUENCE</scope>
    <source>
        <strain evidence="2">Expedition CK06-06</strain>
    </source>
</reference>
<dbReference type="InterPro" id="IPR004042">
    <property type="entry name" value="Intein_endonuc_central"/>
</dbReference>
<dbReference type="GO" id="GO:0004519">
    <property type="term" value="F:endonuclease activity"/>
    <property type="evidence" value="ECO:0007669"/>
    <property type="project" value="InterPro"/>
</dbReference>
<dbReference type="InterPro" id="IPR036844">
    <property type="entry name" value="Hint_dom_sf"/>
</dbReference>
<feature type="domain" description="DOD-type homing endonuclease" evidence="1">
    <location>
        <begin position="164"/>
        <end position="281"/>
    </location>
</feature>
<proteinExistence type="predicted"/>
<evidence type="ECO:0000313" key="2">
    <source>
        <dbReference type="EMBL" id="GAI28932.1"/>
    </source>
</evidence>
<dbReference type="CDD" id="cd00081">
    <property type="entry name" value="Hint"/>
    <property type="match status" value="1"/>
</dbReference>
<dbReference type="PROSITE" id="PS50819">
    <property type="entry name" value="INTEIN_ENDONUCLEASE"/>
    <property type="match status" value="1"/>
</dbReference>
<evidence type="ECO:0000259" key="1">
    <source>
        <dbReference type="PROSITE" id="PS50819"/>
    </source>
</evidence>
<gene>
    <name evidence="2" type="ORF">S06H3_30442</name>
</gene>
<comment type="caution">
    <text evidence="2">The sequence shown here is derived from an EMBL/GenBank/DDBJ whole genome shotgun (WGS) entry which is preliminary data.</text>
</comment>
<dbReference type="EMBL" id="BARV01017930">
    <property type="protein sequence ID" value="GAI28932.1"/>
    <property type="molecule type" value="Genomic_DNA"/>
</dbReference>
<dbReference type="Gene3D" id="3.10.28.10">
    <property type="entry name" value="Homing endonucleases"/>
    <property type="match status" value="1"/>
</dbReference>
<sequence>LKELMLEKQKRRARGLIGAFCSYIFGWKQQKFHDKWHEFADKHPRALIFAPQEHGKVLYGKILMKDGSLKHCKEVEIGDETISFDEETLQTSFSKAEKIEHYKIPMVKVQFSTGRECTCGEFHQFFTPDGWKEIKDLYVGADIAVPRELPFFGNKSIGIDTAKTLGLLVAEGGLSSSSMRFSNKDMEVVKEFERCSSFDASPMSKNGRFGNWTLSPRGEVRHFVKKFGLLGKLTKEKFVPKEIFTAPREEVLAFLAAYIQGDGSFYFIRNKPQFEVRSASK</sequence>
<dbReference type="Gene3D" id="2.170.16.10">
    <property type="entry name" value="Hedgehog/Intein (Hint) domain"/>
    <property type="match status" value="1"/>
</dbReference>
<dbReference type="SUPFAM" id="SSF55608">
    <property type="entry name" value="Homing endonucleases"/>
    <property type="match status" value="1"/>
</dbReference>
<protein>
    <recommendedName>
        <fullName evidence="1">DOD-type homing endonuclease domain-containing protein</fullName>
    </recommendedName>
</protein>
<dbReference type="SUPFAM" id="SSF51294">
    <property type="entry name" value="Hedgehog/intein (Hint) domain"/>
    <property type="match status" value="1"/>
</dbReference>
<accession>X1MBA1</accession>
<dbReference type="InterPro" id="IPR027434">
    <property type="entry name" value="Homing_endonucl"/>
</dbReference>
<organism evidence="2">
    <name type="scientific">marine sediment metagenome</name>
    <dbReference type="NCBI Taxonomy" id="412755"/>
    <lineage>
        <taxon>unclassified sequences</taxon>
        <taxon>metagenomes</taxon>
        <taxon>ecological metagenomes</taxon>
    </lineage>
</organism>